<protein>
    <recommendedName>
        <fullName evidence="4">DUF2877 domain-containing protein</fullName>
    </recommendedName>
</protein>
<dbReference type="Pfam" id="PF11392">
    <property type="entry name" value="AllH"/>
    <property type="match status" value="1"/>
</dbReference>
<evidence type="ECO:0000313" key="3">
    <source>
        <dbReference type="Proteomes" id="UP000589626"/>
    </source>
</evidence>
<gene>
    <name evidence="2" type="ORF">FHU40_000763</name>
</gene>
<feature type="region of interest" description="Disordered" evidence="1">
    <location>
        <begin position="1"/>
        <end position="30"/>
    </location>
</feature>
<comment type="caution">
    <text evidence="2">The sequence shown here is derived from an EMBL/GenBank/DDBJ whole genome shotgun (WGS) entry which is preliminary data.</text>
</comment>
<evidence type="ECO:0000256" key="1">
    <source>
        <dbReference type="SAM" id="MobiDB-lite"/>
    </source>
</evidence>
<evidence type="ECO:0008006" key="4">
    <source>
        <dbReference type="Google" id="ProtNLM"/>
    </source>
</evidence>
<accession>A0A7W4VT81</accession>
<dbReference type="EMBL" id="JACHWR010000001">
    <property type="protein sequence ID" value="MBB3040962.1"/>
    <property type="molecule type" value="Genomic_DNA"/>
</dbReference>
<dbReference type="AlphaFoldDB" id="A0A7W4VT81"/>
<evidence type="ECO:0000313" key="2">
    <source>
        <dbReference type="EMBL" id="MBB3040962.1"/>
    </source>
</evidence>
<organism evidence="2 3">
    <name type="scientific">Nocardioides soli</name>
    <dbReference type="NCBI Taxonomy" id="1036020"/>
    <lineage>
        <taxon>Bacteria</taxon>
        <taxon>Bacillati</taxon>
        <taxon>Actinomycetota</taxon>
        <taxon>Actinomycetes</taxon>
        <taxon>Propionibacteriales</taxon>
        <taxon>Nocardioidaceae</taxon>
        <taxon>Nocardioides</taxon>
    </lineage>
</organism>
<name>A0A7W4VT81_9ACTN</name>
<dbReference type="Proteomes" id="UP000589626">
    <property type="component" value="Unassembled WGS sequence"/>
</dbReference>
<reference evidence="2 3" key="1">
    <citation type="submission" date="2020-08" db="EMBL/GenBank/DDBJ databases">
        <title>Sequencing the genomes of 1000 actinobacteria strains.</title>
        <authorList>
            <person name="Klenk H.-P."/>
        </authorList>
    </citation>
    <scope>NUCLEOTIDE SEQUENCE [LARGE SCALE GENOMIC DNA]</scope>
    <source>
        <strain evidence="2 3">DSM 105498</strain>
    </source>
</reference>
<keyword evidence="3" id="KW-1185">Reference proteome</keyword>
<dbReference type="RefSeq" id="WP_183590925.1">
    <property type="nucleotide sequence ID" value="NZ_JACHWR010000001.1"/>
</dbReference>
<proteinExistence type="predicted"/>
<dbReference type="InterPro" id="IPR021530">
    <property type="entry name" value="AllH-like"/>
</dbReference>
<sequence length="334" mass="34593">MTTVGRTPSPAEATVDAAAPRPGRSGRPGGTRVIAAVSLDARTADGLPGDGRAGVVHSAHQRVINVVSPDGHLFCLATSSLDDAPRTIRLPDAAWPPVALHPGDPVRFLPGKLRHQGSCGASTIAFGDAIRWQPTRVDLTHLTVADLHGLVAALDTALANRPAASPFDAASQSLITARLHHLEVAVRTGNTTTVATVARGLIGLGTGLTPTGDDILTGLAVLAATPGIRLDRIRPALRAASYDVHARTTAVSAATLLEAVDGRGRQRLHDLLAAMGARATPDPAYRSRLDAAIAAVRAIGHTSGTDILTGVRLGLHLEAGLRERATPTNTKENR</sequence>